<proteinExistence type="predicted"/>
<reference evidence="2 3" key="1">
    <citation type="journal article" date="2007" name="Nature">
        <title>Evolution of genes and genomes on the Drosophila phylogeny.</title>
        <authorList>
            <consortium name="Drosophila 12 Genomes Consortium"/>
            <person name="Clark A.G."/>
            <person name="Eisen M.B."/>
            <person name="Smith D.R."/>
            <person name="Bergman C.M."/>
            <person name="Oliver B."/>
            <person name="Markow T.A."/>
            <person name="Kaufman T.C."/>
            <person name="Kellis M."/>
            <person name="Gelbart W."/>
            <person name="Iyer V.N."/>
            <person name="Pollard D.A."/>
            <person name="Sackton T.B."/>
            <person name="Larracuente A.M."/>
            <person name="Singh N.D."/>
            <person name="Abad J.P."/>
            <person name="Abt D.N."/>
            <person name="Adryan B."/>
            <person name="Aguade M."/>
            <person name="Akashi H."/>
            <person name="Anderson W.W."/>
            <person name="Aquadro C.F."/>
            <person name="Ardell D.H."/>
            <person name="Arguello R."/>
            <person name="Artieri C.G."/>
            <person name="Barbash D.A."/>
            <person name="Barker D."/>
            <person name="Barsanti P."/>
            <person name="Batterham P."/>
            <person name="Batzoglou S."/>
            <person name="Begun D."/>
            <person name="Bhutkar A."/>
            <person name="Blanco E."/>
            <person name="Bosak S.A."/>
            <person name="Bradley R.K."/>
            <person name="Brand A.D."/>
            <person name="Brent M.R."/>
            <person name="Brooks A.N."/>
            <person name="Brown R.H."/>
            <person name="Butlin R.K."/>
            <person name="Caggese C."/>
            <person name="Calvi B.R."/>
            <person name="Bernardo de Carvalho A."/>
            <person name="Caspi A."/>
            <person name="Castrezana S."/>
            <person name="Celniker S.E."/>
            <person name="Chang J.L."/>
            <person name="Chapple C."/>
            <person name="Chatterji S."/>
            <person name="Chinwalla A."/>
            <person name="Civetta A."/>
            <person name="Clifton S.W."/>
            <person name="Comeron J.M."/>
            <person name="Costello J.C."/>
            <person name="Coyne J.A."/>
            <person name="Daub J."/>
            <person name="David R.G."/>
            <person name="Delcher A.L."/>
            <person name="Delehaunty K."/>
            <person name="Do C.B."/>
            <person name="Ebling H."/>
            <person name="Edwards K."/>
            <person name="Eickbush T."/>
            <person name="Evans J.D."/>
            <person name="Filipski A."/>
            <person name="Findeiss S."/>
            <person name="Freyhult E."/>
            <person name="Fulton L."/>
            <person name="Fulton R."/>
            <person name="Garcia A.C."/>
            <person name="Gardiner A."/>
            <person name="Garfield D.A."/>
            <person name="Garvin B.E."/>
            <person name="Gibson G."/>
            <person name="Gilbert D."/>
            <person name="Gnerre S."/>
            <person name="Godfrey J."/>
            <person name="Good R."/>
            <person name="Gotea V."/>
            <person name="Gravely B."/>
            <person name="Greenberg A.J."/>
            <person name="Griffiths-Jones S."/>
            <person name="Gross S."/>
            <person name="Guigo R."/>
            <person name="Gustafson E.A."/>
            <person name="Haerty W."/>
            <person name="Hahn M.W."/>
            <person name="Halligan D.L."/>
            <person name="Halpern A.L."/>
            <person name="Halter G.M."/>
            <person name="Han M.V."/>
            <person name="Heger A."/>
            <person name="Hillier L."/>
            <person name="Hinrichs A.S."/>
            <person name="Holmes I."/>
            <person name="Hoskins R.A."/>
            <person name="Hubisz M.J."/>
            <person name="Hultmark D."/>
            <person name="Huntley M.A."/>
            <person name="Jaffe D.B."/>
            <person name="Jagadeeshan S."/>
            <person name="Jeck W.R."/>
            <person name="Johnson J."/>
            <person name="Jones C.D."/>
            <person name="Jordan W.C."/>
            <person name="Karpen G.H."/>
            <person name="Kataoka E."/>
            <person name="Keightley P.D."/>
            <person name="Kheradpour P."/>
            <person name="Kirkness E.F."/>
            <person name="Koerich L.B."/>
            <person name="Kristiansen K."/>
            <person name="Kudrna D."/>
            <person name="Kulathinal R.J."/>
            <person name="Kumar S."/>
            <person name="Kwok R."/>
            <person name="Lander E."/>
            <person name="Langley C.H."/>
            <person name="Lapoint R."/>
            <person name="Lazzaro B.P."/>
            <person name="Lee S.J."/>
            <person name="Levesque L."/>
            <person name="Li R."/>
            <person name="Lin C.F."/>
            <person name="Lin M.F."/>
            <person name="Lindblad-Toh K."/>
            <person name="Llopart A."/>
            <person name="Long M."/>
            <person name="Low L."/>
            <person name="Lozovsky E."/>
            <person name="Lu J."/>
            <person name="Luo M."/>
            <person name="Machado C.A."/>
            <person name="Makalowski W."/>
            <person name="Marzo M."/>
            <person name="Matsuda M."/>
            <person name="Matzkin L."/>
            <person name="McAllister B."/>
            <person name="McBride C.S."/>
            <person name="McKernan B."/>
            <person name="McKernan K."/>
            <person name="Mendez-Lago M."/>
            <person name="Minx P."/>
            <person name="Mollenhauer M.U."/>
            <person name="Montooth K."/>
            <person name="Mount S.M."/>
            <person name="Mu X."/>
            <person name="Myers E."/>
            <person name="Negre B."/>
            <person name="Newfeld S."/>
            <person name="Nielsen R."/>
            <person name="Noor M.A."/>
            <person name="O'Grady P."/>
            <person name="Pachter L."/>
            <person name="Papaceit M."/>
            <person name="Parisi M.J."/>
            <person name="Parisi M."/>
            <person name="Parts L."/>
            <person name="Pedersen J.S."/>
            <person name="Pesole G."/>
            <person name="Phillippy A.M."/>
            <person name="Ponting C.P."/>
            <person name="Pop M."/>
            <person name="Porcelli D."/>
            <person name="Powell J.R."/>
            <person name="Prohaska S."/>
            <person name="Pruitt K."/>
            <person name="Puig M."/>
            <person name="Quesneville H."/>
            <person name="Ram K.R."/>
            <person name="Rand D."/>
            <person name="Rasmussen M.D."/>
            <person name="Reed L.K."/>
            <person name="Reenan R."/>
            <person name="Reily A."/>
            <person name="Remington K.A."/>
            <person name="Rieger T.T."/>
            <person name="Ritchie M.G."/>
            <person name="Robin C."/>
            <person name="Rogers Y.H."/>
            <person name="Rohde C."/>
            <person name="Rozas J."/>
            <person name="Rubenfield M.J."/>
            <person name="Ruiz A."/>
            <person name="Russo S."/>
            <person name="Salzberg S.L."/>
            <person name="Sanchez-Gracia A."/>
            <person name="Saranga D.J."/>
            <person name="Sato H."/>
            <person name="Schaeffer S.W."/>
            <person name="Schatz M.C."/>
            <person name="Schlenke T."/>
            <person name="Schwartz R."/>
            <person name="Segarra C."/>
            <person name="Singh R.S."/>
            <person name="Sirot L."/>
            <person name="Sirota M."/>
            <person name="Sisneros N.B."/>
            <person name="Smith C.D."/>
            <person name="Smith T.F."/>
            <person name="Spieth J."/>
            <person name="Stage D.E."/>
            <person name="Stark A."/>
            <person name="Stephan W."/>
            <person name="Strausberg R.L."/>
            <person name="Strempel S."/>
            <person name="Sturgill D."/>
            <person name="Sutton G."/>
            <person name="Sutton G.G."/>
            <person name="Tao W."/>
            <person name="Teichmann S."/>
            <person name="Tobari Y.N."/>
            <person name="Tomimura Y."/>
            <person name="Tsolas J.M."/>
            <person name="Valente V.L."/>
            <person name="Venter E."/>
            <person name="Venter J.C."/>
            <person name="Vicario S."/>
            <person name="Vieira F.G."/>
            <person name="Vilella A.J."/>
            <person name="Villasante A."/>
            <person name="Walenz B."/>
            <person name="Wang J."/>
            <person name="Wasserman M."/>
            <person name="Watts T."/>
            <person name="Wilson D."/>
            <person name="Wilson R.K."/>
            <person name="Wing R.A."/>
            <person name="Wolfner M.F."/>
            <person name="Wong A."/>
            <person name="Wong G.K."/>
            <person name="Wu C.I."/>
            <person name="Wu G."/>
            <person name="Yamamoto D."/>
            <person name="Yang H.P."/>
            <person name="Yang S.P."/>
            <person name="Yorke J.A."/>
            <person name="Yoshida K."/>
            <person name="Zdobnov E."/>
            <person name="Zhang P."/>
            <person name="Zhang Y."/>
            <person name="Zimin A.V."/>
            <person name="Baldwin J."/>
            <person name="Abdouelleil A."/>
            <person name="Abdulkadir J."/>
            <person name="Abebe A."/>
            <person name="Abera B."/>
            <person name="Abreu J."/>
            <person name="Acer S.C."/>
            <person name="Aftuck L."/>
            <person name="Alexander A."/>
            <person name="An P."/>
            <person name="Anderson E."/>
            <person name="Anderson S."/>
            <person name="Arachi H."/>
            <person name="Azer M."/>
            <person name="Bachantsang P."/>
            <person name="Barry A."/>
            <person name="Bayul T."/>
            <person name="Berlin A."/>
            <person name="Bessette D."/>
            <person name="Bloom T."/>
            <person name="Blye J."/>
            <person name="Boguslavskiy L."/>
            <person name="Bonnet C."/>
            <person name="Boukhgalter B."/>
            <person name="Bourzgui I."/>
            <person name="Brown A."/>
            <person name="Cahill P."/>
            <person name="Channer S."/>
            <person name="Cheshatsang Y."/>
            <person name="Chuda L."/>
            <person name="Citroen M."/>
            <person name="Collymore A."/>
            <person name="Cooke P."/>
            <person name="Costello M."/>
            <person name="D'Aco K."/>
            <person name="Daza R."/>
            <person name="De Haan G."/>
            <person name="DeGray S."/>
            <person name="DeMaso C."/>
            <person name="Dhargay N."/>
            <person name="Dooley K."/>
            <person name="Dooley E."/>
            <person name="Doricent M."/>
            <person name="Dorje P."/>
            <person name="Dorjee K."/>
            <person name="Dupes A."/>
            <person name="Elong R."/>
            <person name="Falk J."/>
            <person name="Farina A."/>
            <person name="Faro S."/>
            <person name="Ferguson D."/>
            <person name="Fisher S."/>
            <person name="Foley C.D."/>
            <person name="Franke A."/>
            <person name="Friedrich D."/>
            <person name="Gadbois L."/>
            <person name="Gearin G."/>
            <person name="Gearin C.R."/>
            <person name="Giannoukos G."/>
            <person name="Goode T."/>
            <person name="Graham J."/>
            <person name="Grandbois E."/>
            <person name="Grewal S."/>
            <person name="Gyaltsen K."/>
            <person name="Hafez N."/>
            <person name="Hagos B."/>
            <person name="Hall J."/>
            <person name="Henson C."/>
            <person name="Hollinger A."/>
            <person name="Honan T."/>
            <person name="Huard M.D."/>
            <person name="Hughes L."/>
            <person name="Hurhula B."/>
            <person name="Husby M.E."/>
            <person name="Kamat A."/>
            <person name="Kanga B."/>
            <person name="Kashin S."/>
            <person name="Khazanovich D."/>
            <person name="Kisner P."/>
            <person name="Lance K."/>
            <person name="Lara M."/>
            <person name="Lee W."/>
            <person name="Lennon N."/>
            <person name="Letendre F."/>
            <person name="LeVine R."/>
            <person name="Lipovsky A."/>
            <person name="Liu X."/>
            <person name="Liu J."/>
            <person name="Liu S."/>
            <person name="Lokyitsang T."/>
            <person name="Lokyitsang Y."/>
            <person name="Lubonja R."/>
            <person name="Lui A."/>
            <person name="MacDonald P."/>
            <person name="Magnisalis V."/>
            <person name="Maru K."/>
            <person name="Matthews C."/>
            <person name="McCusker W."/>
            <person name="McDonough S."/>
            <person name="Mehta T."/>
            <person name="Meldrim J."/>
            <person name="Meneus L."/>
            <person name="Mihai O."/>
            <person name="Mihalev A."/>
            <person name="Mihova T."/>
            <person name="Mittelman R."/>
            <person name="Mlenga V."/>
            <person name="Montmayeur A."/>
            <person name="Mulrain L."/>
            <person name="Navidi A."/>
            <person name="Naylor J."/>
            <person name="Negash T."/>
            <person name="Nguyen T."/>
            <person name="Nguyen N."/>
            <person name="Nicol R."/>
            <person name="Norbu C."/>
            <person name="Norbu N."/>
            <person name="Novod N."/>
            <person name="O'Neill B."/>
            <person name="Osman S."/>
            <person name="Markiewicz E."/>
            <person name="Oyono O.L."/>
            <person name="Patti C."/>
            <person name="Phunkhang P."/>
            <person name="Pierre F."/>
            <person name="Priest M."/>
            <person name="Raghuraman S."/>
            <person name="Rege F."/>
            <person name="Reyes R."/>
            <person name="Rise C."/>
            <person name="Rogov P."/>
            <person name="Ross K."/>
            <person name="Ryan E."/>
            <person name="Settipalli S."/>
            <person name="Shea T."/>
            <person name="Sherpa N."/>
            <person name="Shi L."/>
            <person name="Shih D."/>
            <person name="Sparrow T."/>
            <person name="Spaulding J."/>
            <person name="Stalker J."/>
            <person name="Stange-Thomann N."/>
            <person name="Stavropoulos S."/>
            <person name="Stone C."/>
            <person name="Strader C."/>
            <person name="Tesfaye S."/>
            <person name="Thomson T."/>
            <person name="Thoulutsang Y."/>
            <person name="Thoulutsang D."/>
            <person name="Topham K."/>
            <person name="Topping I."/>
            <person name="Tsamla T."/>
            <person name="Vassiliev H."/>
            <person name="Vo A."/>
            <person name="Wangchuk T."/>
            <person name="Wangdi T."/>
            <person name="Weiand M."/>
            <person name="Wilkinson J."/>
            <person name="Wilson A."/>
            <person name="Yadav S."/>
            <person name="Young G."/>
            <person name="Yu Q."/>
            <person name="Zembek L."/>
            <person name="Zhong D."/>
            <person name="Zimmer A."/>
            <person name="Zwirko Z."/>
            <person name="Jaffe D.B."/>
            <person name="Alvarez P."/>
            <person name="Brockman W."/>
            <person name="Butler J."/>
            <person name="Chin C."/>
            <person name="Gnerre S."/>
            <person name="Grabherr M."/>
            <person name="Kleber M."/>
            <person name="Mauceli E."/>
            <person name="MacCallum I."/>
        </authorList>
    </citation>
    <scope>NUCLEOTIDE SEQUENCE [LARGE SCALE GENOMIC DNA]</scope>
    <source>
        <strain evidence="3">MSH-3 / Tucson 14011-0111.49</strain>
    </source>
</reference>
<dbReference type="Pfam" id="PF12554">
    <property type="entry name" value="MOZART1"/>
    <property type="match status" value="1"/>
</dbReference>
<dbReference type="InterPro" id="IPR022214">
    <property type="entry name" value="MZT1"/>
</dbReference>
<name>B4H5V6_DROPE</name>
<evidence type="ECO:0000256" key="1">
    <source>
        <dbReference type="SAM" id="MobiDB-lite"/>
    </source>
</evidence>
<dbReference type="EMBL" id="CH479212">
    <property type="protein sequence ID" value="EDW33173.1"/>
    <property type="molecule type" value="Genomic_DNA"/>
</dbReference>
<gene>
    <name evidence="2" type="primary">Dper\GL24655</name>
    <name evidence="2" type="ORF">Dper_GL24655</name>
</gene>
<dbReference type="Proteomes" id="UP000008744">
    <property type="component" value="Unassembled WGS sequence"/>
</dbReference>
<dbReference type="OMA" id="MTDICEK"/>
<feature type="region of interest" description="Disordered" evidence="1">
    <location>
        <begin position="184"/>
        <end position="206"/>
    </location>
</feature>
<dbReference type="HOGENOM" id="CLU_1205878_0_0_1"/>
<evidence type="ECO:0000313" key="2">
    <source>
        <dbReference type="EMBL" id="EDW33173.1"/>
    </source>
</evidence>
<evidence type="ECO:0000313" key="3">
    <source>
        <dbReference type="Proteomes" id="UP000008744"/>
    </source>
</evidence>
<sequence>MTDICEKDTEKDRRIWDVLCGMLDCVNSGLAPESVRICMQLMGNGVQPKQLAEIIRTLKQEASLPVMEVESGTVTPEDNETESDSLTIASNELSSDLIGNQGLDADSSSSTVLEIDEMASNELSSDLIDNQGLNADSSSNTGLEIDEIPSEGLADNSLDVSELNPTSTEDSITIEESAKSSIISEEINKESNSDLGAQNAKNEKNERILKRIKNPKLKSAIEDIIYDLSD</sequence>
<protein>
    <submittedName>
        <fullName evidence="2">GL24655</fullName>
    </submittedName>
</protein>
<organism evidence="3">
    <name type="scientific">Drosophila persimilis</name>
    <name type="common">Fruit fly</name>
    <dbReference type="NCBI Taxonomy" id="7234"/>
    <lineage>
        <taxon>Eukaryota</taxon>
        <taxon>Metazoa</taxon>
        <taxon>Ecdysozoa</taxon>
        <taxon>Arthropoda</taxon>
        <taxon>Hexapoda</taxon>
        <taxon>Insecta</taxon>
        <taxon>Pterygota</taxon>
        <taxon>Neoptera</taxon>
        <taxon>Endopterygota</taxon>
        <taxon>Diptera</taxon>
        <taxon>Brachycera</taxon>
        <taxon>Muscomorpha</taxon>
        <taxon>Ephydroidea</taxon>
        <taxon>Drosophilidae</taxon>
        <taxon>Drosophila</taxon>
        <taxon>Sophophora</taxon>
    </lineage>
</organism>
<dbReference type="GO" id="GO:0033566">
    <property type="term" value="P:gamma-tubulin complex localization"/>
    <property type="evidence" value="ECO:0007669"/>
    <property type="project" value="InterPro"/>
</dbReference>
<accession>B4H5V6</accession>
<keyword evidence="3" id="KW-1185">Reference proteome</keyword>
<dbReference type="GO" id="GO:0000931">
    <property type="term" value="C:gamma-tubulin ring complex"/>
    <property type="evidence" value="ECO:0007669"/>
    <property type="project" value="InterPro"/>
</dbReference>
<dbReference type="AlphaFoldDB" id="B4H5V6"/>